<dbReference type="InterPro" id="IPR002549">
    <property type="entry name" value="AI-2E-like"/>
</dbReference>
<comment type="subcellular location">
    <subcellularLocation>
        <location evidence="1">Cell membrane</location>
        <topology evidence="1">Multi-pass membrane protein</topology>
    </subcellularLocation>
</comment>
<evidence type="ECO:0000256" key="6">
    <source>
        <dbReference type="ARBA" id="ARBA00022989"/>
    </source>
</evidence>
<accession>A0A6M0H554</accession>
<keyword evidence="6 8" id="KW-1133">Transmembrane helix</keyword>
<keyword evidence="4" id="KW-1003">Cell membrane</keyword>
<evidence type="ECO:0000256" key="4">
    <source>
        <dbReference type="ARBA" id="ARBA00022475"/>
    </source>
</evidence>
<dbReference type="Pfam" id="PF01594">
    <property type="entry name" value="AI-2E_transport"/>
    <property type="match status" value="1"/>
</dbReference>
<evidence type="ECO:0000313" key="9">
    <source>
        <dbReference type="EMBL" id="NEU04712.1"/>
    </source>
</evidence>
<dbReference type="Proteomes" id="UP000481872">
    <property type="component" value="Unassembled WGS sequence"/>
</dbReference>
<organism evidence="9 10">
    <name type="scientific">Clostridium senegalense</name>
    <dbReference type="NCBI Taxonomy" id="1465809"/>
    <lineage>
        <taxon>Bacteria</taxon>
        <taxon>Bacillati</taxon>
        <taxon>Bacillota</taxon>
        <taxon>Clostridia</taxon>
        <taxon>Eubacteriales</taxon>
        <taxon>Clostridiaceae</taxon>
        <taxon>Clostridium</taxon>
    </lineage>
</organism>
<evidence type="ECO:0000256" key="8">
    <source>
        <dbReference type="SAM" id="Phobius"/>
    </source>
</evidence>
<evidence type="ECO:0000256" key="1">
    <source>
        <dbReference type="ARBA" id="ARBA00004651"/>
    </source>
</evidence>
<feature type="transmembrane region" description="Helical" evidence="8">
    <location>
        <begin position="43"/>
        <end position="65"/>
    </location>
</feature>
<evidence type="ECO:0000256" key="2">
    <source>
        <dbReference type="ARBA" id="ARBA00009773"/>
    </source>
</evidence>
<sequence>MNRFKDLKEKFNANLYILLIILCAYIGVKIIDNYYILFNLYDLLLGILWPFILAAIIAYVLNPIMKVFENKLNLSRGISLLSTLILVTLVLVLCAIYLVPGIVSNITTLINSIPEMVRISEKWFNNAINSELTMEIANKINILENLGNWSTTFFNTALASLVTVTLSIVNWVFALIIAVYYLFYKETFVKSSRKWLFIIFRERLGKKLLEFFHAVNYMLGTYLWVRAVESTIVGIACFIGLIFIKSQYIVLISVVFGITNMVPYFGPFVGIVFGVVLNIFFNPMTALIVLIWLFVLQQIDGNWLGPKMSSNSIGINPVACLLALSVGGKLYGMIGMLIAIPIAGALKIYYERYLNKYTSKNPKLVDAIDNYKVDISHIKVKKNSSIKSSSNRKDDNSNN</sequence>
<keyword evidence="10" id="KW-1185">Reference proteome</keyword>
<protein>
    <submittedName>
        <fullName evidence="9">AI-2E family transporter</fullName>
    </submittedName>
</protein>
<feature type="transmembrane region" description="Helical" evidence="8">
    <location>
        <begin position="157"/>
        <end position="183"/>
    </location>
</feature>
<evidence type="ECO:0000256" key="7">
    <source>
        <dbReference type="ARBA" id="ARBA00023136"/>
    </source>
</evidence>
<dbReference type="EMBL" id="JAAGPU010000011">
    <property type="protein sequence ID" value="NEU04712.1"/>
    <property type="molecule type" value="Genomic_DNA"/>
</dbReference>
<keyword evidence="7 8" id="KW-0472">Membrane</keyword>
<evidence type="ECO:0000256" key="3">
    <source>
        <dbReference type="ARBA" id="ARBA00022448"/>
    </source>
</evidence>
<evidence type="ECO:0000313" key="10">
    <source>
        <dbReference type="Proteomes" id="UP000481872"/>
    </source>
</evidence>
<proteinExistence type="inferred from homology"/>
<comment type="caution">
    <text evidence="9">The sequence shown here is derived from an EMBL/GenBank/DDBJ whole genome shotgun (WGS) entry which is preliminary data.</text>
</comment>
<dbReference type="RefSeq" id="WP_061996299.1">
    <property type="nucleotide sequence ID" value="NZ_JAAGPU010000011.1"/>
</dbReference>
<dbReference type="PANTHER" id="PTHR21716:SF53">
    <property type="entry name" value="PERMEASE PERM-RELATED"/>
    <property type="match status" value="1"/>
</dbReference>
<keyword evidence="5 8" id="KW-0812">Transmembrane</keyword>
<feature type="transmembrane region" description="Helical" evidence="8">
    <location>
        <begin position="12"/>
        <end position="31"/>
    </location>
</feature>
<comment type="similarity">
    <text evidence="2">Belongs to the autoinducer-2 exporter (AI-2E) (TC 2.A.86) family.</text>
</comment>
<evidence type="ECO:0000256" key="5">
    <source>
        <dbReference type="ARBA" id="ARBA00022692"/>
    </source>
</evidence>
<feature type="transmembrane region" description="Helical" evidence="8">
    <location>
        <begin position="77"/>
        <end position="99"/>
    </location>
</feature>
<dbReference type="AlphaFoldDB" id="A0A6M0H554"/>
<name>A0A6M0H554_9CLOT</name>
<feature type="transmembrane region" description="Helical" evidence="8">
    <location>
        <begin position="330"/>
        <end position="350"/>
    </location>
</feature>
<dbReference type="GO" id="GO:0055085">
    <property type="term" value="P:transmembrane transport"/>
    <property type="evidence" value="ECO:0007669"/>
    <property type="project" value="TreeGrafter"/>
</dbReference>
<gene>
    <name evidence="9" type="ORF">G3M99_07500</name>
</gene>
<reference evidence="9 10" key="1">
    <citation type="submission" date="2020-02" db="EMBL/GenBank/DDBJ databases">
        <title>Genome assembly of a novel Clostridium senegalense strain.</title>
        <authorList>
            <person name="Gupta T.B."/>
            <person name="Jauregui R."/>
            <person name="Maclean P."/>
            <person name="Nawarathana A."/>
            <person name="Brightwell G."/>
        </authorList>
    </citation>
    <scope>NUCLEOTIDE SEQUENCE [LARGE SCALE GENOMIC DNA]</scope>
    <source>
        <strain evidence="9 10">AGRFS4</strain>
    </source>
</reference>
<keyword evidence="3" id="KW-0813">Transport</keyword>
<dbReference type="GO" id="GO:0005886">
    <property type="term" value="C:plasma membrane"/>
    <property type="evidence" value="ECO:0007669"/>
    <property type="project" value="UniProtKB-SubCell"/>
</dbReference>
<feature type="transmembrane region" description="Helical" evidence="8">
    <location>
        <begin position="268"/>
        <end position="295"/>
    </location>
</feature>
<dbReference type="PANTHER" id="PTHR21716">
    <property type="entry name" value="TRANSMEMBRANE PROTEIN"/>
    <property type="match status" value="1"/>
</dbReference>
<feature type="transmembrane region" description="Helical" evidence="8">
    <location>
        <begin position="231"/>
        <end position="256"/>
    </location>
</feature>